<dbReference type="Proteomes" id="UP001419084">
    <property type="component" value="Unassembled WGS sequence"/>
</dbReference>
<evidence type="ECO:0000313" key="4">
    <source>
        <dbReference type="Proteomes" id="UP000260680"/>
    </source>
</evidence>
<feature type="transmembrane region" description="Helical" evidence="1">
    <location>
        <begin position="105"/>
        <end position="121"/>
    </location>
</feature>
<proteinExistence type="predicted"/>
<reference evidence="3 4" key="1">
    <citation type="submission" date="2018-07" db="EMBL/GenBank/DDBJ databases">
        <title>New species, Clostridium PI-S10-A1B.</title>
        <authorList>
            <person name="Krishna G."/>
            <person name="Summeta K."/>
            <person name="Shikha S."/>
            <person name="Prabhu P.B."/>
            <person name="Suresh K."/>
        </authorList>
    </citation>
    <scope>NUCLEOTIDE SEQUENCE [LARGE SCALE GENOMIC DNA]</scope>
    <source>
        <strain evidence="3 4">PI-S10-A1B</strain>
    </source>
</reference>
<dbReference type="Proteomes" id="UP000260680">
    <property type="component" value="Unassembled WGS sequence"/>
</dbReference>
<dbReference type="EMBL" id="QOHO01000003">
    <property type="protein sequence ID" value="RFZ80887.1"/>
    <property type="molecule type" value="Genomic_DNA"/>
</dbReference>
<dbReference type="RefSeq" id="WP_117415179.1">
    <property type="nucleotide sequence ID" value="NZ_BRPJ01000066.1"/>
</dbReference>
<dbReference type="EMBL" id="BRPJ01000066">
    <property type="protein sequence ID" value="GLB31390.1"/>
    <property type="molecule type" value="Genomic_DNA"/>
</dbReference>
<feature type="transmembrane region" description="Helical" evidence="1">
    <location>
        <begin position="207"/>
        <end position="223"/>
    </location>
</feature>
<feature type="transmembrane region" description="Helical" evidence="1">
    <location>
        <begin position="276"/>
        <end position="297"/>
    </location>
</feature>
<comment type="caution">
    <text evidence="3">The sequence shown here is derived from an EMBL/GenBank/DDBJ whole genome shotgun (WGS) entry which is preliminary data.</text>
</comment>
<gene>
    <name evidence="3" type="ORF">DS742_01025</name>
    <name evidence="2" type="ORF">LAD12857_33130</name>
</gene>
<organism evidence="3 4">
    <name type="scientific">Lacrimispora amygdalina</name>
    <dbReference type="NCBI Taxonomy" id="253257"/>
    <lineage>
        <taxon>Bacteria</taxon>
        <taxon>Bacillati</taxon>
        <taxon>Bacillota</taxon>
        <taxon>Clostridia</taxon>
        <taxon>Lachnospirales</taxon>
        <taxon>Lachnospiraceae</taxon>
        <taxon>Lacrimispora</taxon>
    </lineage>
</organism>
<feature type="transmembrane region" description="Helical" evidence="1">
    <location>
        <begin position="165"/>
        <end position="195"/>
    </location>
</feature>
<dbReference type="OrthoDB" id="2029140at2"/>
<feature type="transmembrane region" description="Helical" evidence="1">
    <location>
        <begin position="309"/>
        <end position="329"/>
    </location>
</feature>
<dbReference type="AlphaFoldDB" id="A0A3E2NIR0"/>
<accession>A0A3E2NIR0</accession>
<feature type="transmembrane region" description="Helical" evidence="1">
    <location>
        <begin position="78"/>
        <end position="99"/>
    </location>
</feature>
<reference evidence="2 5" key="2">
    <citation type="journal article" date="2024" name="Int. J. Syst. Evol. Microbiol.">
        <title>Lacrimispora brassicae sp. nov. isolated from fermented cabbage, and proposal of Clostridium indicum Gundawar et al. 2019 and Clostridium methoxybenzovorans Mechichi et al. 1999 as heterotypic synonyms of Lacrimispora amygdalina (Parshina et al. 2003) Haas and Blanchard 2020 and Lacrimispora indolis (McClung and McCoy 1957) Haas and Blanchard 2020, respectively.</title>
        <authorList>
            <person name="Kobayashi H."/>
            <person name="Tanizawa Y."/>
            <person name="Sakamoto M."/>
            <person name="Ohkuma M."/>
            <person name="Tohno M."/>
        </authorList>
    </citation>
    <scope>NUCLEOTIDE SEQUENCE [LARGE SCALE GENOMIC DNA]</scope>
    <source>
        <strain evidence="2 5">DSM 12857</strain>
    </source>
</reference>
<keyword evidence="1" id="KW-1133">Transmembrane helix</keyword>
<evidence type="ECO:0000313" key="2">
    <source>
        <dbReference type="EMBL" id="GLB31390.1"/>
    </source>
</evidence>
<feature type="transmembrane region" description="Helical" evidence="1">
    <location>
        <begin position="372"/>
        <end position="390"/>
    </location>
</feature>
<evidence type="ECO:0000313" key="3">
    <source>
        <dbReference type="EMBL" id="RFZ80887.1"/>
    </source>
</evidence>
<feature type="transmembrane region" description="Helical" evidence="1">
    <location>
        <begin position="341"/>
        <end position="360"/>
    </location>
</feature>
<keyword evidence="1" id="KW-0472">Membrane</keyword>
<protein>
    <recommendedName>
        <fullName evidence="6">Glycosyltransferase RgtA/B/C/D-like domain-containing protein</fullName>
    </recommendedName>
</protein>
<name>A0A3E2NIR0_9FIRM</name>
<feature type="transmembrane region" description="Helical" evidence="1">
    <location>
        <begin position="5"/>
        <end position="25"/>
    </location>
</feature>
<keyword evidence="1" id="KW-0812">Transmembrane</keyword>
<evidence type="ECO:0000313" key="5">
    <source>
        <dbReference type="Proteomes" id="UP001419084"/>
    </source>
</evidence>
<sequence>MKQKYLYYTVPVLGTIFCLWYIFAATCDGIYSDYVRLVNSYLPNVFNPGLFFVPDILTRIPINYLARIINVTLFDYNVMFDRVLGVLALGLSGAAITAYCVRKKLPYGWFLALMAVFFSLNKWEMLNNGSGFAHFLSFALFYWHYEVLDRVWSGRDSFRDRISLIVIPFLTTLLVAGPYCAIYTVTVLLACIMMFLLKRSKLGLRPVIYGLCTLVPFLLYLWSNHYAVEDHAAPATVSLITQLMDTPGFFVRFFIKSFSSMVIEGERAEEIFRTNGPFLAMGLLVIALYALALWYNWYYRLYEETILPVILIMSGGLNHVLIVLSRWIFLMDNYGLSSRYALQFQTGILGIILTFALLLRQRRYRIGSGVKLAAGITCFVFLAGNCYTTYTEIKKAPYRKAAYEQRAELSLRFEQVTDEELRANFEYRLSREDSGQKVRSALTILKENGYSVFREGNQ</sequence>
<keyword evidence="5" id="KW-1185">Reference proteome</keyword>
<evidence type="ECO:0008006" key="6">
    <source>
        <dbReference type="Google" id="ProtNLM"/>
    </source>
</evidence>
<evidence type="ECO:0000256" key="1">
    <source>
        <dbReference type="SAM" id="Phobius"/>
    </source>
</evidence>